<feature type="transmembrane region" description="Helical" evidence="9">
    <location>
        <begin position="20"/>
        <end position="41"/>
    </location>
</feature>
<gene>
    <name evidence="10" type="ORF">OEA41_002005</name>
</gene>
<dbReference type="InterPro" id="IPR002401">
    <property type="entry name" value="Cyt_P450_E_grp-I"/>
</dbReference>
<dbReference type="Proteomes" id="UP001276659">
    <property type="component" value="Unassembled WGS sequence"/>
</dbReference>
<dbReference type="GO" id="GO:0005506">
    <property type="term" value="F:iron ion binding"/>
    <property type="evidence" value="ECO:0007669"/>
    <property type="project" value="InterPro"/>
</dbReference>
<protein>
    <recommendedName>
        <fullName evidence="12">Cytochrome P450</fullName>
    </recommendedName>
</protein>
<keyword evidence="7 8" id="KW-0349">Heme</keyword>
<keyword evidence="6 8" id="KW-0503">Monooxygenase</keyword>
<evidence type="ECO:0000256" key="3">
    <source>
        <dbReference type="ARBA" id="ARBA00022723"/>
    </source>
</evidence>
<feature type="binding site" description="axial binding residue" evidence="7">
    <location>
        <position position="346"/>
    </location>
    <ligand>
        <name>heme</name>
        <dbReference type="ChEBI" id="CHEBI:30413"/>
    </ligand>
    <ligandPart>
        <name>Fe</name>
        <dbReference type="ChEBI" id="CHEBI:18248"/>
    </ligandPart>
</feature>
<evidence type="ECO:0000313" key="11">
    <source>
        <dbReference type="Proteomes" id="UP001276659"/>
    </source>
</evidence>
<name>A0AAD9ZB46_9LECA</name>
<evidence type="ECO:0000256" key="7">
    <source>
        <dbReference type="PIRSR" id="PIRSR602401-1"/>
    </source>
</evidence>
<dbReference type="Gene3D" id="1.10.630.10">
    <property type="entry name" value="Cytochrome P450"/>
    <property type="match status" value="2"/>
</dbReference>
<dbReference type="GO" id="GO:0020037">
    <property type="term" value="F:heme binding"/>
    <property type="evidence" value="ECO:0007669"/>
    <property type="project" value="InterPro"/>
</dbReference>
<proteinExistence type="inferred from homology"/>
<evidence type="ECO:0008006" key="12">
    <source>
        <dbReference type="Google" id="ProtNLM"/>
    </source>
</evidence>
<evidence type="ECO:0000256" key="1">
    <source>
        <dbReference type="ARBA" id="ARBA00001971"/>
    </source>
</evidence>
<dbReference type="PRINTS" id="PR00385">
    <property type="entry name" value="P450"/>
</dbReference>
<dbReference type="EMBL" id="JASNWA010000006">
    <property type="protein sequence ID" value="KAK3174759.1"/>
    <property type="molecule type" value="Genomic_DNA"/>
</dbReference>
<evidence type="ECO:0000256" key="4">
    <source>
        <dbReference type="ARBA" id="ARBA00023002"/>
    </source>
</evidence>
<sequence length="402" mass="44975">MAGEVIAMTGCLPPRLPPGLVAGTFVVVAVLASTLIVYRLYLSPIVRISPNEVHINDPEYFAELNSNTLKLDKYAWYYGFAAAAGSGFGTVSSDLHRIRRNALAKYFSTSNVSHLEPFIQKWVAKLCSRLKEHRQDAKVVDLSNAYRCFAQDSLKDSAASIVSSKGRTLENAKPTVLQEIYDSDLPASEKSVSRFFQEAQTLTIAGTETTSNTLSFTTFYLLSDPTKIELLKRELIDMKRDLSQPLAYFDLQKLPYLAAVITEGLRISDSVAGRLPRVNRNAAMRYKSFEIPAGTAISMSIRDIHFNESIFSSAHEFQPERWLGDAAKKQALEKFMIAFSRGPRNCIGMNLALAEMYLVIGTLFRNFDMRLFDTKEEDLTIAHDFFMPFGPSDSKGLRVKVL</sequence>
<dbReference type="InterPro" id="IPR001128">
    <property type="entry name" value="Cyt_P450"/>
</dbReference>
<dbReference type="InterPro" id="IPR036396">
    <property type="entry name" value="Cyt_P450_sf"/>
</dbReference>
<reference evidence="10" key="1">
    <citation type="submission" date="2022-11" db="EMBL/GenBank/DDBJ databases">
        <title>Chromosomal genome sequence assembly and mating type (MAT) locus characterization of the leprose asexual lichenized fungus Lepraria neglecta (Nyl.) Erichsen.</title>
        <authorList>
            <person name="Allen J.L."/>
            <person name="Pfeffer B."/>
        </authorList>
    </citation>
    <scope>NUCLEOTIDE SEQUENCE</scope>
    <source>
        <strain evidence="10">Allen 5258</strain>
    </source>
</reference>
<dbReference type="PANTHER" id="PTHR24305">
    <property type="entry name" value="CYTOCHROME P450"/>
    <property type="match status" value="1"/>
</dbReference>
<keyword evidence="9" id="KW-0472">Membrane</keyword>
<evidence type="ECO:0000313" key="10">
    <source>
        <dbReference type="EMBL" id="KAK3174759.1"/>
    </source>
</evidence>
<dbReference type="CDD" id="cd11062">
    <property type="entry name" value="CYP58-like"/>
    <property type="match status" value="1"/>
</dbReference>
<comment type="similarity">
    <text evidence="2 8">Belongs to the cytochrome P450 family.</text>
</comment>
<evidence type="ECO:0000256" key="8">
    <source>
        <dbReference type="RuleBase" id="RU000461"/>
    </source>
</evidence>
<dbReference type="PRINTS" id="PR00463">
    <property type="entry name" value="EP450I"/>
</dbReference>
<dbReference type="GO" id="GO:0016705">
    <property type="term" value="F:oxidoreductase activity, acting on paired donors, with incorporation or reduction of molecular oxygen"/>
    <property type="evidence" value="ECO:0007669"/>
    <property type="project" value="InterPro"/>
</dbReference>
<dbReference type="AlphaFoldDB" id="A0AAD9ZB46"/>
<keyword evidence="11" id="KW-1185">Reference proteome</keyword>
<comment type="cofactor">
    <cofactor evidence="1 7">
        <name>heme</name>
        <dbReference type="ChEBI" id="CHEBI:30413"/>
    </cofactor>
</comment>
<dbReference type="Pfam" id="PF00067">
    <property type="entry name" value="p450"/>
    <property type="match status" value="1"/>
</dbReference>
<dbReference type="InterPro" id="IPR050121">
    <property type="entry name" value="Cytochrome_P450_monoxygenase"/>
</dbReference>
<evidence type="ECO:0000256" key="2">
    <source>
        <dbReference type="ARBA" id="ARBA00010617"/>
    </source>
</evidence>
<keyword evidence="5 7" id="KW-0408">Iron</keyword>
<evidence type="ECO:0000256" key="6">
    <source>
        <dbReference type="ARBA" id="ARBA00023033"/>
    </source>
</evidence>
<dbReference type="PANTHER" id="PTHR24305:SF157">
    <property type="entry name" value="N-ACETYLTRYPTOPHAN 6-HYDROXYLASE IVOC-RELATED"/>
    <property type="match status" value="1"/>
</dbReference>
<dbReference type="PROSITE" id="PS00086">
    <property type="entry name" value="CYTOCHROME_P450"/>
    <property type="match status" value="1"/>
</dbReference>
<organism evidence="10 11">
    <name type="scientific">Lepraria neglecta</name>
    <dbReference type="NCBI Taxonomy" id="209136"/>
    <lineage>
        <taxon>Eukaryota</taxon>
        <taxon>Fungi</taxon>
        <taxon>Dikarya</taxon>
        <taxon>Ascomycota</taxon>
        <taxon>Pezizomycotina</taxon>
        <taxon>Lecanoromycetes</taxon>
        <taxon>OSLEUM clade</taxon>
        <taxon>Lecanoromycetidae</taxon>
        <taxon>Lecanorales</taxon>
        <taxon>Lecanorineae</taxon>
        <taxon>Stereocaulaceae</taxon>
        <taxon>Lepraria</taxon>
    </lineage>
</organism>
<keyword evidence="9" id="KW-1133">Transmembrane helix</keyword>
<keyword evidence="4 8" id="KW-0560">Oxidoreductase</keyword>
<keyword evidence="9" id="KW-0812">Transmembrane</keyword>
<accession>A0AAD9ZB46</accession>
<evidence type="ECO:0000256" key="5">
    <source>
        <dbReference type="ARBA" id="ARBA00023004"/>
    </source>
</evidence>
<dbReference type="InterPro" id="IPR017972">
    <property type="entry name" value="Cyt_P450_CS"/>
</dbReference>
<keyword evidence="3 7" id="KW-0479">Metal-binding</keyword>
<dbReference type="GO" id="GO:0004497">
    <property type="term" value="F:monooxygenase activity"/>
    <property type="evidence" value="ECO:0007669"/>
    <property type="project" value="UniProtKB-KW"/>
</dbReference>
<comment type="caution">
    <text evidence="10">The sequence shown here is derived from an EMBL/GenBank/DDBJ whole genome shotgun (WGS) entry which is preliminary data.</text>
</comment>
<evidence type="ECO:0000256" key="9">
    <source>
        <dbReference type="SAM" id="Phobius"/>
    </source>
</evidence>
<dbReference type="SUPFAM" id="SSF48264">
    <property type="entry name" value="Cytochrome P450"/>
    <property type="match status" value="1"/>
</dbReference>